<dbReference type="Gene3D" id="1.10.600.10">
    <property type="entry name" value="Farnesyl Diphosphate Synthase"/>
    <property type="match status" value="1"/>
</dbReference>
<dbReference type="GO" id="GO:0009507">
    <property type="term" value="C:chloroplast"/>
    <property type="evidence" value="ECO:0007669"/>
    <property type="project" value="TreeGrafter"/>
</dbReference>
<dbReference type="Gene3D" id="1.50.10.160">
    <property type="match status" value="1"/>
</dbReference>
<comment type="caution">
    <text evidence="5">The sequence shown here is derived from an EMBL/GenBank/DDBJ whole genome shotgun (WGS) entry which is preliminary data.</text>
</comment>
<gene>
    <name evidence="5" type="ORF">J5N97_022969</name>
</gene>
<dbReference type="SUPFAM" id="SSF48239">
    <property type="entry name" value="Terpenoid cyclases/Protein prenyltransferases"/>
    <property type="match status" value="1"/>
</dbReference>
<dbReference type="InterPro" id="IPR036965">
    <property type="entry name" value="Terpene_synth_N_sf"/>
</dbReference>
<dbReference type="SFLD" id="SFLDG01605">
    <property type="entry name" value="Terpene_Cyclase_Like_1_N-term"/>
    <property type="match status" value="1"/>
</dbReference>
<reference evidence="5" key="1">
    <citation type="submission" date="2021-03" db="EMBL/GenBank/DDBJ databases">
        <authorList>
            <person name="Li Z."/>
            <person name="Yang C."/>
        </authorList>
    </citation>
    <scope>NUCLEOTIDE SEQUENCE</scope>
    <source>
        <strain evidence="5">Dzin_1.0</strain>
        <tissue evidence="5">Leaf</tissue>
    </source>
</reference>
<dbReference type="FunFam" id="1.50.10.130:FF:000002">
    <property type="entry name" value="Ent-copalyl diphosphate synthase, chloroplastic"/>
    <property type="match status" value="1"/>
</dbReference>
<dbReference type="Gene3D" id="1.50.10.130">
    <property type="entry name" value="Terpene synthase, N-terminal domain"/>
    <property type="match status" value="1"/>
</dbReference>
<dbReference type="InterPro" id="IPR008949">
    <property type="entry name" value="Isoprenoid_synthase_dom_sf"/>
</dbReference>
<dbReference type="OrthoDB" id="2343925at2759"/>
<evidence type="ECO:0000313" key="6">
    <source>
        <dbReference type="Proteomes" id="UP001085076"/>
    </source>
</evidence>
<dbReference type="PANTHER" id="PTHR31739:SF4">
    <property type="entry name" value="ENT-COPALYL DIPHOSPHATE SYNTHASE, CHLOROPLASTIC"/>
    <property type="match status" value="1"/>
</dbReference>
<dbReference type="EMBL" id="JAGGNH010000006">
    <property type="protein sequence ID" value="KAJ0970092.1"/>
    <property type="molecule type" value="Genomic_DNA"/>
</dbReference>
<evidence type="ECO:0000259" key="4">
    <source>
        <dbReference type="Pfam" id="PF01397"/>
    </source>
</evidence>
<evidence type="ECO:0000256" key="1">
    <source>
        <dbReference type="ARBA" id="ARBA00001946"/>
    </source>
</evidence>
<evidence type="ECO:0000256" key="2">
    <source>
        <dbReference type="ARBA" id="ARBA00022723"/>
    </source>
</evidence>
<dbReference type="Pfam" id="PF01397">
    <property type="entry name" value="Terpene_synth"/>
    <property type="match status" value="1"/>
</dbReference>
<reference evidence="5" key="2">
    <citation type="journal article" date="2022" name="Hortic Res">
        <title>The genome of Dioscorea zingiberensis sheds light on the biosynthesis, origin and evolution of the medicinally important diosgenin saponins.</title>
        <authorList>
            <person name="Li Y."/>
            <person name="Tan C."/>
            <person name="Li Z."/>
            <person name="Guo J."/>
            <person name="Li S."/>
            <person name="Chen X."/>
            <person name="Wang C."/>
            <person name="Dai X."/>
            <person name="Yang H."/>
            <person name="Song W."/>
            <person name="Hou L."/>
            <person name="Xu J."/>
            <person name="Tong Z."/>
            <person name="Xu A."/>
            <person name="Yuan X."/>
            <person name="Wang W."/>
            <person name="Yang Q."/>
            <person name="Chen L."/>
            <person name="Sun Z."/>
            <person name="Wang K."/>
            <person name="Pan B."/>
            <person name="Chen J."/>
            <person name="Bao Y."/>
            <person name="Liu F."/>
            <person name="Qi X."/>
            <person name="Gang D.R."/>
            <person name="Wen J."/>
            <person name="Li J."/>
        </authorList>
    </citation>
    <scope>NUCLEOTIDE SEQUENCE</scope>
    <source>
        <strain evidence="5">Dzin_1.0</strain>
    </source>
</reference>
<dbReference type="SUPFAM" id="SSF48576">
    <property type="entry name" value="Terpenoid synthases"/>
    <property type="match status" value="1"/>
</dbReference>
<keyword evidence="2" id="KW-0479">Metal-binding</keyword>
<proteinExistence type="predicted"/>
<feature type="domain" description="Terpene synthase N-terminal" evidence="4">
    <location>
        <begin position="47"/>
        <end position="258"/>
    </location>
</feature>
<keyword evidence="3" id="KW-0460">Magnesium</keyword>
<protein>
    <recommendedName>
        <fullName evidence="4">Terpene synthase N-terminal domain-containing protein</fullName>
    </recommendedName>
</protein>
<name>A0A9D5CCL1_9LILI</name>
<dbReference type="InterPro" id="IPR008930">
    <property type="entry name" value="Terpenoid_cyclase/PrenylTrfase"/>
</dbReference>
<dbReference type="SFLD" id="SFLDG01014">
    <property type="entry name" value="Terpene_Cyclase_Like_1_N-term"/>
    <property type="match status" value="1"/>
</dbReference>
<comment type="cofactor">
    <cofactor evidence="1">
        <name>Mg(2+)</name>
        <dbReference type="ChEBI" id="CHEBI:18420"/>
    </cofactor>
</comment>
<keyword evidence="6" id="KW-1185">Reference proteome</keyword>
<accession>A0A9D5CCL1</accession>
<evidence type="ECO:0000256" key="3">
    <source>
        <dbReference type="ARBA" id="ARBA00022842"/>
    </source>
</evidence>
<dbReference type="GO" id="GO:0010333">
    <property type="term" value="F:terpene synthase activity"/>
    <property type="evidence" value="ECO:0007669"/>
    <property type="project" value="InterPro"/>
</dbReference>
<dbReference type="AlphaFoldDB" id="A0A9D5CCL1"/>
<dbReference type="PANTHER" id="PTHR31739">
    <property type="entry name" value="ENT-COPALYL DIPHOSPHATE SYNTHASE, CHLOROPLASTIC"/>
    <property type="match status" value="1"/>
</dbReference>
<dbReference type="GO" id="GO:0009686">
    <property type="term" value="P:gibberellin biosynthetic process"/>
    <property type="evidence" value="ECO:0007669"/>
    <property type="project" value="TreeGrafter"/>
</dbReference>
<dbReference type="Proteomes" id="UP001085076">
    <property type="component" value="Miscellaneous, Linkage group lg06"/>
</dbReference>
<sequence length="393" mass="45278">MSLYDDPALQSVHAMRNLKLKRIPKDVMHKVPTTLLYSLEGMPGLDWAWLLRLQSSDGSFLFSPSSTAYALMQTGDNKCLAYLQKAVEKFNGGVPNVYPVDLFEHLWAVDRLERLGISRYFELEIKECMDYVHRYWTKDGIGWARNSLVQDVDDTSMGFRLLRLHGYDVSPVVKYLADVFHHFEMDGEFFCIIGQSNQAVTGMYNLNRASQIAFPGEEILSRAKNFSYKFLREKQCSGQLVDKWIITKDLQGEVEYALEFPWYSSLPRIETRLYLEQYGGGSDVWIGKTLYRMPYVNNDVYLELGKSDFNQCQAVHQLEWLELQKWYTECGLAEKGVSRGALLTTYFLTVASMIAPERAQERLGWARTTLLAQVVSSFFSGDSCSRNMRQNFI</sequence>
<organism evidence="5 6">
    <name type="scientific">Dioscorea zingiberensis</name>
    <dbReference type="NCBI Taxonomy" id="325984"/>
    <lineage>
        <taxon>Eukaryota</taxon>
        <taxon>Viridiplantae</taxon>
        <taxon>Streptophyta</taxon>
        <taxon>Embryophyta</taxon>
        <taxon>Tracheophyta</taxon>
        <taxon>Spermatophyta</taxon>
        <taxon>Magnoliopsida</taxon>
        <taxon>Liliopsida</taxon>
        <taxon>Dioscoreales</taxon>
        <taxon>Dioscoreaceae</taxon>
        <taxon>Dioscorea</taxon>
    </lineage>
</organism>
<dbReference type="InterPro" id="IPR050148">
    <property type="entry name" value="Terpene_synthase-like"/>
</dbReference>
<evidence type="ECO:0000313" key="5">
    <source>
        <dbReference type="EMBL" id="KAJ0970092.1"/>
    </source>
</evidence>
<dbReference type="GO" id="GO:0000287">
    <property type="term" value="F:magnesium ion binding"/>
    <property type="evidence" value="ECO:0007669"/>
    <property type="project" value="TreeGrafter"/>
</dbReference>
<dbReference type="InterPro" id="IPR001906">
    <property type="entry name" value="Terpene_synth_N"/>
</dbReference>